<name>A0ABX7BT84_9HYPH</name>
<protein>
    <submittedName>
        <fullName evidence="1">Uncharacterized protein</fullName>
    </submittedName>
</protein>
<keyword evidence="2" id="KW-1185">Reference proteome</keyword>
<dbReference type="RefSeq" id="WP_201653076.1">
    <property type="nucleotide sequence ID" value="NZ_CP068047.1"/>
</dbReference>
<accession>A0ABX7BT84</accession>
<gene>
    <name evidence="1" type="ORF">JI749_10255</name>
</gene>
<sequence length="71" mass="7836">MPNISDAKFLDNARSKSKLILNVFERGGARDKAEFRPTLAPMIASLKAELPKRPDIAGDIEEIISALEIEL</sequence>
<organism evidence="1 2">
    <name type="scientific">Devosia oryziradicis</name>
    <dbReference type="NCBI Taxonomy" id="2801335"/>
    <lineage>
        <taxon>Bacteria</taxon>
        <taxon>Pseudomonadati</taxon>
        <taxon>Pseudomonadota</taxon>
        <taxon>Alphaproteobacteria</taxon>
        <taxon>Hyphomicrobiales</taxon>
        <taxon>Devosiaceae</taxon>
        <taxon>Devosia</taxon>
    </lineage>
</organism>
<dbReference type="Proteomes" id="UP000595460">
    <property type="component" value="Chromosome"/>
</dbReference>
<evidence type="ECO:0000313" key="2">
    <source>
        <dbReference type="Proteomes" id="UP000595460"/>
    </source>
</evidence>
<proteinExistence type="predicted"/>
<evidence type="ECO:0000313" key="1">
    <source>
        <dbReference type="EMBL" id="QQR34768.1"/>
    </source>
</evidence>
<dbReference type="EMBL" id="CP068047">
    <property type="protein sequence ID" value="QQR34768.1"/>
    <property type="molecule type" value="Genomic_DNA"/>
</dbReference>
<reference evidence="1 2" key="1">
    <citation type="submission" date="2021-01" db="EMBL/GenBank/DDBJ databases">
        <title>Genome seq and assembly of Devosia sp. G19.</title>
        <authorList>
            <person name="Chhetri G."/>
        </authorList>
    </citation>
    <scope>NUCLEOTIDE SEQUENCE [LARGE SCALE GENOMIC DNA]</scope>
    <source>
        <strain evidence="1 2">G19</strain>
    </source>
</reference>